<evidence type="ECO:0000313" key="1">
    <source>
        <dbReference type="EMBL" id="RZF62521.1"/>
    </source>
</evidence>
<dbReference type="PROSITE" id="PS51257">
    <property type="entry name" value="PROKAR_LIPOPROTEIN"/>
    <property type="match status" value="1"/>
</dbReference>
<dbReference type="RefSeq" id="WP_130140747.1">
    <property type="nucleotide sequence ID" value="NZ_SGIT01000001.1"/>
</dbReference>
<gene>
    <name evidence="1" type="ORF">EWE74_06890</name>
</gene>
<comment type="caution">
    <text evidence="1">The sequence shown here is derived from an EMBL/GenBank/DDBJ whole genome shotgun (WGS) entry which is preliminary data.</text>
</comment>
<sequence length="179" mass="20336">MKNRLVIVTLFIGMIAVISSCNRPSADEFFQRTVLNTNILHDFAQESFTRTLTSTIVKSENLPADPKQNNQAQQIVEAKIAYVEQTIGRIKDMTPPDEDAGAIKGKSIDLFYYVLPVYKKEYMDMAKRCDNNEDVETIEQLALAIEEDYAEGFDNLYLEVLELGKAYAEKHNLNVKFGN</sequence>
<proteinExistence type="predicted"/>
<dbReference type="AlphaFoldDB" id="A0A4Q6XRF6"/>
<reference evidence="1 2" key="1">
    <citation type="submission" date="2019-02" db="EMBL/GenBank/DDBJ databases">
        <authorList>
            <person name="Li Y."/>
        </authorList>
    </citation>
    <scope>NUCLEOTIDE SEQUENCE [LARGE SCALE GENOMIC DNA]</scope>
    <source>
        <strain evidence="1 2">30C10-4-7</strain>
    </source>
</reference>
<dbReference type="Proteomes" id="UP000292855">
    <property type="component" value="Unassembled WGS sequence"/>
</dbReference>
<dbReference type="OrthoDB" id="1191109at2"/>
<protein>
    <submittedName>
        <fullName evidence="1">Uncharacterized protein</fullName>
    </submittedName>
</protein>
<keyword evidence="2" id="KW-1185">Reference proteome</keyword>
<organism evidence="1 2">
    <name type="scientific">Sphingobacterium corticibacterium</name>
    <dbReference type="NCBI Taxonomy" id="2484746"/>
    <lineage>
        <taxon>Bacteria</taxon>
        <taxon>Pseudomonadati</taxon>
        <taxon>Bacteroidota</taxon>
        <taxon>Sphingobacteriia</taxon>
        <taxon>Sphingobacteriales</taxon>
        <taxon>Sphingobacteriaceae</taxon>
        <taxon>Sphingobacterium</taxon>
    </lineage>
</organism>
<name>A0A4Q6XRF6_9SPHI</name>
<dbReference type="EMBL" id="SGIT01000001">
    <property type="protein sequence ID" value="RZF62521.1"/>
    <property type="molecule type" value="Genomic_DNA"/>
</dbReference>
<evidence type="ECO:0000313" key="2">
    <source>
        <dbReference type="Proteomes" id="UP000292855"/>
    </source>
</evidence>
<accession>A0A4Q6XRF6</accession>